<sequence>MDVVFPKEVVLYSQNYDNRREKQKREEKEVEEERESRAKEMEYRMTYCAERAVSVDAIEGAIMREGTGPSEPSPENISIETAVLKPMKRKYSKNAEKVPPTKRRTRKS</sequence>
<comment type="caution">
    <text evidence="2">The sequence shown here is derived from an EMBL/GenBank/DDBJ whole genome shotgun (WGS) entry which is preliminary data.</text>
</comment>
<dbReference type="AlphaFoldDB" id="A0A1D1UP97"/>
<gene>
    <name evidence="2" type="primary">RvY_00764-1</name>
    <name evidence="2" type="synonym">RvY_00764.1</name>
    <name evidence="2" type="ORF">RvY_00764</name>
</gene>
<dbReference type="Proteomes" id="UP000186922">
    <property type="component" value="Unassembled WGS sequence"/>
</dbReference>
<evidence type="ECO:0000313" key="3">
    <source>
        <dbReference type="Proteomes" id="UP000186922"/>
    </source>
</evidence>
<protein>
    <submittedName>
        <fullName evidence="2">Uncharacterized protein</fullName>
    </submittedName>
</protein>
<feature type="region of interest" description="Disordered" evidence="1">
    <location>
        <begin position="88"/>
        <end position="108"/>
    </location>
</feature>
<name>A0A1D1UP97_RAMVA</name>
<accession>A0A1D1UP97</accession>
<evidence type="ECO:0000256" key="1">
    <source>
        <dbReference type="SAM" id="MobiDB-lite"/>
    </source>
</evidence>
<feature type="region of interest" description="Disordered" evidence="1">
    <location>
        <begin position="18"/>
        <end position="38"/>
    </location>
</feature>
<proteinExistence type="predicted"/>
<keyword evidence="3" id="KW-1185">Reference proteome</keyword>
<dbReference type="EMBL" id="BDGG01000001">
    <property type="protein sequence ID" value="GAU87988.1"/>
    <property type="molecule type" value="Genomic_DNA"/>
</dbReference>
<feature type="compositionally biased region" description="Basic and acidic residues" evidence="1">
    <location>
        <begin position="18"/>
        <end position="28"/>
    </location>
</feature>
<reference evidence="2 3" key="1">
    <citation type="journal article" date="2016" name="Nat. Commun.">
        <title>Extremotolerant tardigrade genome and improved radiotolerance of human cultured cells by tardigrade-unique protein.</title>
        <authorList>
            <person name="Hashimoto T."/>
            <person name="Horikawa D.D."/>
            <person name="Saito Y."/>
            <person name="Kuwahara H."/>
            <person name="Kozuka-Hata H."/>
            <person name="Shin-I T."/>
            <person name="Minakuchi Y."/>
            <person name="Ohishi K."/>
            <person name="Motoyama A."/>
            <person name="Aizu T."/>
            <person name="Enomoto A."/>
            <person name="Kondo K."/>
            <person name="Tanaka S."/>
            <person name="Hara Y."/>
            <person name="Koshikawa S."/>
            <person name="Sagara H."/>
            <person name="Miura T."/>
            <person name="Yokobori S."/>
            <person name="Miyagawa K."/>
            <person name="Suzuki Y."/>
            <person name="Kubo T."/>
            <person name="Oyama M."/>
            <person name="Kohara Y."/>
            <person name="Fujiyama A."/>
            <person name="Arakawa K."/>
            <person name="Katayama T."/>
            <person name="Toyoda A."/>
            <person name="Kunieda T."/>
        </authorList>
    </citation>
    <scope>NUCLEOTIDE SEQUENCE [LARGE SCALE GENOMIC DNA]</scope>
    <source>
        <strain evidence="2 3">YOKOZUNA-1</strain>
    </source>
</reference>
<organism evidence="2 3">
    <name type="scientific">Ramazzottius varieornatus</name>
    <name type="common">Water bear</name>
    <name type="synonym">Tardigrade</name>
    <dbReference type="NCBI Taxonomy" id="947166"/>
    <lineage>
        <taxon>Eukaryota</taxon>
        <taxon>Metazoa</taxon>
        <taxon>Ecdysozoa</taxon>
        <taxon>Tardigrada</taxon>
        <taxon>Eutardigrada</taxon>
        <taxon>Parachela</taxon>
        <taxon>Hypsibioidea</taxon>
        <taxon>Ramazzottiidae</taxon>
        <taxon>Ramazzottius</taxon>
    </lineage>
</organism>
<evidence type="ECO:0000313" key="2">
    <source>
        <dbReference type="EMBL" id="GAU87988.1"/>
    </source>
</evidence>